<name>V5K5N9_PHLOR</name>
<evidence type="ECO:0000313" key="2">
    <source>
        <dbReference type="EMBL" id="AGT96451.1"/>
    </source>
</evidence>
<evidence type="ECO:0000256" key="1">
    <source>
        <dbReference type="SAM" id="SignalP"/>
    </source>
</evidence>
<keyword evidence="1" id="KW-0732">Signal</keyword>
<dbReference type="EMBL" id="KC170957">
    <property type="protein sequence ID" value="AGT96451.1"/>
    <property type="molecule type" value="mRNA"/>
</dbReference>
<accession>V5K5N9</accession>
<proteinExistence type="evidence at transcript level"/>
<sequence length="162" mass="18180">MNFYSGVILSVVAIFSHLVAGNDFNNFNIPYPVLPPDFGAKLSEQINRGVQESLSGLKDLEQLKDLGPKISHQIQTQVDNQLWFRGPNVCFTETVEDVPPNMFYFGTSGQFSQSCNGINDEYVCSIIETENGHTQRKTKVYKCCQDSSLGYIGEKIRCLKNN</sequence>
<organism evidence="2">
    <name type="scientific">Phlebotomus orientalis</name>
    <name type="common">Phlebotomine sand fly</name>
    <dbReference type="NCBI Taxonomy" id="99786"/>
    <lineage>
        <taxon>Eukaryota</taxon>
        <taxon>Metazoa</taxon>
        <taxon>Ecdysozoa</taxon>
        <taxon>Arthropoda</taxon>
        <taxon>Hexapoda</taxon>
        <taxon>Insecta</taxon>
        <taxon>Pterygota</taxon>
        <taxon>Neoptera</taxon>
        <taxon>Endopterygota</taxon>
        <taxon>Diptera</taxon>
        <taxon>Nematocera</taxon>
        <taxon>Psychodoidea</taxon>
        <taxon>Psychodidae</taxon>
        <taxon>Phlebotomus</taxon>
        <taxon>Larroussius</taxon>
    </lineage>
</organism>
<reference evidence="2" key="1">
    <citation type="journal article" date="2014" name="PLoS Negl. Trop. Dis.">
        <title>Comparative Analysis of Salivary Gland Transcriptomes of Phlebotomus orientalis Sand Flies from Endemic and Non-endemic Foci of Visceral Leishmaniasis.</title>
        <authorList>
            <person name="Vlkova M."/>
            <person name="Sima M."/>
            <person name="Rohousova I."/>
            <person name="Kostalova T."/>
            <person name="Sumova P."/>
            <person name="Volfova V."/>
            <person name="Jaske E.L."/>
            <person name="Barbian K.D."/>
            <person name="Gebre-Michael T."/>
            <person name="Hailu A."/>
            <person name="Warburg A."/>
            <person name="Ribeiro J.M."/>
            <person name="Valenzuela J.G."/>
            <person name="Jochim R.C."/>
            <person name="Volf P."/>
        </authorList>
    </citation>
    <scope>NUCLEOTIDE SEQUENCE</scope>
    <source>
        <strain evidence="2">Addis Zemen</strain>
        <tissue evidence="2">Salivary gland</tissue>
    </source>
</reference>
<dbReference type="AlphaFoldDB" id="V5K5N9"/>
<feature type="signal peptide" evidence="1">
    <location>
        <begin position="1"/>
        <end position="21"/>
    </location>
</feature>
<feature type="chain" id="PRO_5004738953" evidence="1">
    <location>
        <begin position="22"/>
        <end position="162"/>
    </location>
</feature>
<protein>
    <submittedName>
        <fullName evidence="2">Salivary protein B</fullName>
    </submittedName>
</protein>